<evidence type="ECO:0000313" key="2">
    <source>
        <dbReference type="Proteomes" id="UP000308267"/>
    </source>
</evidence>
<evidence type="ECO:0000313" key="1">
    <source>
        <dbReference type="EMBL" id="TGZ75530.1"/>
    </source>
</evidence>
<comment type="caution">
    <text evidence="1">The sequence shown here is derived from an EMBL/GenBank/DDBJ whole genome shotgun (WGS) entry which is preliminary data.</text>
</comment>
<name>A0A4S2MFI5_OPIFE</name>
<proteinExistence type="predicted"/>
<reference evidence="1 2" key="1">
    <citation type="journal article" date="2019" name="BMC Genomics">
        <title>New insights from Opisthorchis felineus genome: update on genomics of the epidemiologically important liver flukes.</title>
        <authorList>
            <person name="Ershov N.I."/>
            <person name="Mordvinov V.A."/>
            <person name="Prokhortchouk E.B."/>
            <person name="Pakharukova M.Y."/>
            <person name="Gunbin K.V."/>
            <person name="Ustyantsev K."/>
            <person name="Genaev M.A."/>
            <person name="Blinov A.G."/>
            <person name="Mazur A."/>
            <person name="Boulygina E."/>
            <person name="Tsygankova S."/>
            <person name="Khrameeva E."/>
            <person name="Chekanov N."/>
            <person name="Fan G."/>
            <person name="Xiao A."/>
            <person name="Zhang H."/>
            <person name="Xu X."/>
            <person name="Yang H."/>
            <person name="Solovyev V."/>
            <person name="Lee S.M."/>
            <person name="Liu X."/>
            <person name="Afonnikov D.A."/>
            <person name="Skryabin K.G."/>
        </authorList>
    </citation>
    <scope>NUCLEOTIDE SEQUENCE [LARGE SCALE GENOMIC DNA]</scope>
    <source>
        <strain evidence="1">AK-0245</strain>
        <tissue evidence="1">Whole organism</tissue>
    </source>
</reference>
<keyword evidence="2" id="KW-1185">Reference proteome</keyword>
<dbReference type="EMBL" id="SJOL01000554">
    <property type="protein sequence ID" value="TGZ75530.1"/>
    <property type="molecule type" value="Genomic_DNA"/>
</dbReference>
<accession>A0A4S2MFI5</accession>
<organism evidence="1 2">
    <name type="scientific">Opisthorchis felineus</name>
    <dbReference type="NCBI Taxonomy" id="147828"/>
    <lineage>
        <taxon>Eukaryota</taxon>
        <taxon>Metazoa</taxon>
        <taxon>Spiralia</taxon>
        <taxon>Lophotrochozoa</taxon>
        <taxon>Platyhelminthes</taxon>
        <taxon>Trematoda</taxon>
        <taxon>Digenea</taxon>
        <taxon>Opisthorchiida</taxon>
        <taxon>Opisthorchiata</taxon>
        <taxon>Opisthorchiidae</taxon>
        <taxon>Opisthorchis</taxon>
    </lineage>
</organism>
<gene>
    <name evidence="1" type="ORF">CRM22_000300</name>
</gene>
<protein>
    <submittedName>
        <fullName evidence="1">Uncharacterized protein</fullName>
    </submittedName>
</protein>
<dbReference type="AlphaFoldDB" id="A0A4S2MFI5"/>
<dbReference type="Proteomes" id="UP000308267">
    <property type="component" value="Unassembled WGS sequence"/>
</dbReference>
<sequence>MWLTETRGLRLPDEPQEGIIGNHVFHLAVQADLRLWGDFPEPAPNKSFPGPSECDLSPQNGVLSAHLSWMGQGIVLQWKTCSAPKFCDNTSKYWMTFTLANQTQLGVIH</sequence>